<dbReference type="SUPFAM" id="SSF52540">
    <property type="entry name" value="P-loop containing nucleoside triphosphate hydrolases"/>
    <property type="match status" value="1"/>
</dbReference>
<dbReference type="Pfam" id="PF02810">
    <property type="entry name" value="SEC-C"/>
    <property type="match status" value="1"/>
</dbReference>
<dbReference type="PANTHER" id="PTHR12788">
    <property type="entry name" value="PROTEIN-TYROSINE SULFOTRANSFERASE 2"/>
    <property type="match status" value="1"/>
</dbReference>
<dbReference type="SMART" id="SM00028">
    <property type="entry name" value="TPR"/>
    <property type="match status" value="6"/>
</dbReference>
<dbReference type="Gene3D" id="1.25.40.10">
    <property type="entry name" value="Tetratricopeptide repeat domain"/>
    <property type="match status" value="1"/>
</dbReference>
<keyword evidence="6" id="KW-1185">Reference proteome</keyword>
<dbReference type="Proteomes" id="UP001204445">
    <property type="component" value="Unassembled WGS sequence"/>
</dbReference>
<evidence type="ECO:0000256" key="3">
    <source>
        <dbReference type="ARBA" id="ARBA00022803"/>
    </source>
</evidence>
<dbReference type="RefSeq" id="WP_259057630.1">
    <property type="nucleotide sequence ID" value="NZ_JANUCT010000025.1"/>
</dbReference>
<dbReference type="EMBL" id="JANUCT010000025">
    <property type="protein sequence ID" value="MCS3904529.1"/>
    <property type="molecule type" value="Genomic_DNA"/>
</dbReference>
<gene>
    <name evidence="5" type="ORF">J2T55_002568</name>
</gene>
<dbReference type="InterPro" id="IPR013105">
    <property type="entry name" value="TPR_2"/>
</dbReference>
<dbReference type="InterPro" id="IPR011990">
    <property type="entry name" value="TPR-like_helical_dom_sf"/>
</dbReference>
<evidence type="ECO:0000313" key="6">
    <source>
        <dbReference type="Proteomes" id="UP001204445"/>
    </source>
</evidence>
<dbReference type="InterPro" id="IPR026634">
    <property type="entry name" value="TPST-like"/>
</dbReference>
<dbReference type="SUPFAM" id="SSF48452">
    <property type="entry name" value="TPR-like"/>
    <property type="match status" value="2"/>
</dbReference>
<dbReference type="SUPFAM" id="SSF103642">
    <property type="entry name" value="Sec-C motif"/>
    <property type="match status" value="1"/>
</dbReference>
<evidence type="ECO:0000256" key="1">
    <source>
        <dbReference type="ARBA" id="ARBA00022679"/>
    </source>
</evidence>
<accession>A0AAE3HNP6</accession>
<dbReference type="InterPro" id="IPR027417">
    <property type="entry name" value="P-loop_NTPase"/>
</dbReference>
<dbReference type="InterPro" id="IPR004027">
    <property type="entry name" value="SEC_C_motif"/>
</dbReference>
<keyword evidence="3 4" id="KW-0802">TPR repeat</keyword>
<dbReference type="Pfam" id="PF07719">
    <property type="entry name" value="TPR_2"/>
    <property type="match status" value="1"/>
</dbReference>
<feature type="repeat" description="TPR" evidence="4">
    <location>
        <begin position="195"/>
        <end position="228"/>
    </location>
</feature>
<protein>
    <submittedName>
        <fullName evidence="5">Tetratricopeptide (TPR) repeat protein</fullName>
    </submittedName>
</protein>
<comment type="caution">
    <text evidence="5">The sequence shown here is derived from an EMBL/GenBank/DDBJ whole genome shotgun (WGS) entry which is preliminary data.</text>
</comment>
<dbReference type="GO" id="GO:0008476">
    <property type="term" value="F:protein-tyrosine sulfotransferase activity"/>
    <property type="evidence" value="ECO:0007669"/>
    <property type="project" value="InterPro"/>
</dbReference>
<keyword evidence="1" id="KW-0808">Transferase</keyword>
<dbReference type="InterPro" id="IPR019734">
    <property type="entry name" value="TPR_rpt"/>
</dbReference>
<dbReference type="Gene3D" id="3.40.50.300">
    <property type="entry name" value="P-loop containing nucleotide triphosphate hydrolases"/>
    <property type="match status" value="1"/>
</dbReference>
<reference evidence="5" key="1">
    <citation type="submission" date="2022-08" db="EMBL/GenBank/DDBJ databases">
        <title>Genomic Encyclopedia of Type Strains, Phase III (KMG-III): the genomes of soil and plant-associated and newly described type strains.</title>
        <authorList>
            <person name="Whitman W."/>
        </authorList>
    </citation>
    <scope>NUCLEOTIDE SEQUENCE</scope>
    <source>
        <strain evidence="5">HMT 1</strain>
    </source>
</reference>
<dbReference type="Pfam" id="PF13432">
    <property type="entry name" value="TPR_16"/>
    <property type="match status" value="1"/>
</dbReference>
<evidence type="ECO:0000313" key="5">
    <source>
        <dbReference type="EMBL" id="MCS3904529.1"/>
    </source>
</evidence>
<dbReference type="Gene3D" id="3.10.450.50">
    <property type="match status" value="1"/>
</dbReference>
<dbReference type="Pfam" id="PF14559">
    <property type="entry name" value="TPR_19"/>
    <property type="match status" value="1"/>
</dbReference>
<keyword evidence="2" id="KW-0677">Repeat</keyword>
<evidence type="ECO:0000256" key="4">
    <source>
        <dbReference type="PROSITE-ProRule" id="PRU00339"/>
    </source>
</evidence>
<name>A0AAE3HNP6_9GAMM</name>
<sequence length="630" mass="71773">MQPRYSNDHFLDNTVHAMPAASVPLGRNDPCPCNSGLKHRHCCGLKRLQPPHREQADNVEDEYQAAEAAAAENNLESARSNCIAVLSHAPGHRRALYLLSRLQRQAGNLAATEVLLRRVVRLAPQHEATQAELAMLLYQRHNLADAEQYARNVVRLNPDNAQGHNLMGMILTDAHRLPAAEFHYRRALELHGPIGKLCANLGLNLKQQGKLAEAEQLYRQALELEPENTVSLMGWLQLKEVSRDFDAAADLLADLERRLPPDHVSVCMSRSVLHRREKDFEAALAALDRARPEQTAGHPAYQYERGEVLDQLGRYAEAFTAFAEANRIVREQGQRTYAEDRTRQFIARLKGFFTRDRVDRLPKGRPAPHEPATPVFIVGYPRSGTTMVEQILTTHADIAAGDELHFIWELTAAAPKMLNSTLAYPECLADLWFGDNQAAPEALRDFYLKKAKHLGIVQPDQRFFTDKMPLNETNLGLIHLLFPEAPVIHLIRHPLDVVLSCFCNDLTHGNNMAYGLESAARHYLLIRELMDHYLEQMDINYLPIRYEDIVDAPEPNARRLLDFVGVDWDPRCLDFHQNPRYARTASYAQVTEKLYTRSRYRYMHYLAQLEPVIPMLEPVIRRLGYSIEQP</sequence>
<dbReference type="PROSITE" id="PS50005">
    <property type="entry name" value="TPR"/>
    <property type="match status" value="1"/>
</dbReference>
<organism evidence="5 6">
    <name type="scientific">Methylohalomonas lacus</name>
    <dbReference type="NCBI Taxonomy" id="398773"/>
    <lineage>
        <taxon>Bacteria</taxon>
        <taxon>Pseudomonadati</taxon>
        <taxon>Pseudomonadota</taxon>
        <taxon>Gammaproteobacteria</taxon>
        <taxon>Methylohalomonadales</taxon>
        <taxon>Methylohalomonadaceae</taxon>
        <taxon>Methylohalomonas</taxon>
    </lineage>
</organism>
<proteinExistence type="predicted"/>
<dbReference type="Pfam" id="PF13469">
    <property type="entry name" value="Sulfotransfer_3"/>
    <property type="match status" value="1"/>
</dbReference>
<evidence type="ECO:0000256" key="2">
    <source>
        <dbReference type="ARBA" id="ARBA00022737"/>
    </source>
</evidence>
<dbReference type="AlphaFoldDB" id="A0AAE3HNP6"/>
<dbReference type="PANTHER" id="PTHR12788:SF10">
    <property type="entry name" value="PROTEIN-TYROSINE SULFOTRANSFERASE"/>
    <property type="match status" value="1"/>
</dbReference>